<name>A0A0A9AH88_ARUDO</name>
<reference evidence="1" key="1">
    <citation type="submission" date="2014-09" db="EMBL/GenBank/DDBJ databases">
        <authorList>
            <person name="Magalhaes I.L.F."/>
            <person name="Oliveira U."/>
            <person name="Santos F.R."/>
            <person name="Vidigal T.H.D.A."/>
            <person name="Brescovit A.D."/>
            <person name="Santos A.J."/>
        </authorList>
    </citation>
    <scope>NUCLEOTIDE SEQUENCE</scope>
    <source>
        <tissue evidence="1">Shoot tissue taken approximately 20 cm above the soil surface</tissue>
    </source>
</reference>
<accession>A0A0A9AH88</accession>
<evidence type="ECO:0000313" key="1">
    <source>
        <dbReference type="EMBL" id="JAD46467.1"/>
    </source>
</evidence>
<reference evidence="1" key="2">
    <citation type="journal article" date="2015" name="Data Brief">
        <title>Shoot transcriptome of the giant reed, Arundo donax.</title>
        <authorList>
            <person name="Barrero R.A."/>
            <person name="Guerrero F.D."/>
            <person name="Moolhuijzen P."/>
            <person name="Goolsby J.A."/>
            <person name="Tidwell J."/>
            <person name="Bellgard S.E."/>
            <person name="Bellgard M.I."/>
        </authorList>
    </citation>
    <scope>NUCLEOTIDE SEQUENCE</scope>
    <source>
        <tissue evidence="1">Shoot tissue taken approximately 20 cm above the soil surface</tissue>
    </source>
</reference>
<dbReference type="EMBL" id="GBRH01251428">
    <property type="protein sequence ID" value="JAD46467.1"/>
    <property type="molecule type" value="Transcribed_RNA"/>
</dbReference>
<sequence>MYCSHFLWYNIYRSAYAKWNNLTFTHKWTVKVGAPTHKTFMPQDYKLHGHRC</sequence>
<organism evidence="1">
    <name type="scientific">Arundo donax</name>
    <name type="common">Giant reed</name>
    <name type="synonym">Donax arundinaceus</name>
    <dbReference type="NCBI Taxonomy" id="35708"/>
    <lineage>
        <taxon>Eukaryota</taxon>
        <taxon>Viridiplantae</taxon>
        <taxon>Streptophyta</taxon>
        <taxon>Embryophyta</taxon>
        <taxon>Tracheophyta</taxon>
        <taxon>Spermatophyta</taxon>
        <taxon>Magnoliopsida</taxon>
        <taxon>Liliopsida</taxon>
        <taxon>Poales</taxon>
        <taxon>Poaceae</taxon>
        <taxon>PACMAD clade</taxon>
        <taxon>Arundinoideae</taxon>
        <taxon>Arundineae</taxon>
        <taxon>Arundo</taxon>
    </lineage>
</organism>
<proteinExistence type="predicted"/>
<dbReference type="AlphaFoldDB" id="A0A0A9AH88"/>
<protein>
    <submittedName>
        <fullName evidence="1">Uncharacterized protein</fullName>
    </submittedName>
</protein>